<comment type="caution">
    <text evidence="8">The sequence shown here is derived from an EMBL/GenBank/DDBJ whole genome shotgun (WGS) entry which is preliminary data.</text>
</comment>
<keyword evidence="9" id="KW-1185">Reference proteome</keyword>
<dbReference type="GO" id="GO:0022857">
    <property type="term" value="F:transmembrane transporter activity"/>
    <property type="evidence" value="ECO:0007669"/>
    <property type="project" value="InterPro"/>
</dbReference>
<dbReference type="Gramene" id="Psat06G0182400-T2">
    <property type="protein sequence ID" value="KAI5395388.1"/>
    <property type="gene ID" value="KIW84_061824"/>
</dbReference>
<name>A0A9D4W5L5_PEA</name>
<evidence type="ECO:0000256" key="3">
    <source>
        <dbReference type="ARBA" id="ARBA00022692"/>
    </source>
</evidence>
<comment type="similarity">
    <text evidence="2 6">Belongs to the drug/metabolite transporter (DMT) superfamily. Plant drug/metabolite exporter (P-DME) (TC 2.A.7.4) family.</text>
</comment>
<protein>
    <recommendedName>
        <fullName evidence="6">WAT1-related protein</fullName>
    </recommendedName>
</protein>
<dbReference type="InterPro" id="IPR000620">
    <property type="entry name" value="EamA_dom"/>
</dbReference>
<feature type="transmembrane region" description="Helical" evidence="6">
    <location>
        <begin position="184"/>
        <end position="204"/>
    </location>
</feature>
<feature type="transmembrane region" description="Helical" evidence="6">
    <location>
        <begin position="12"/>
        <end position="32"/>
    </location>
</feature>
<dbReference type="InterPro" id="IPR030184">
    <property type="entry name" value="WAT1-related"/>
</dbReference>
<dbReference type="AlphaFoldDB" id="A0A9D4W5L5"/>
<feature type="domain" description="EamA" evidence="7">
    <location>
        <begin position="17"/>
        <end position="156"/>
    </location>
</feature>
<feature type="transmembrane region" description="Helical" evidence="6">
    <location>
        <begin position="140"/>
        <end position="164"/>
    </location>
</feature>
<sequence>MENQKTETWIEKAKPFIAVLFLQLGYAVMDVLSKAALNKGMSNYVFVVYRHTVAFIVIIPFALYFEKKVRTKMTVSIFIKILVLSLLEPVIDQNLYFLGMKYTTATFAAAMTNMLPAFTFILAVILRLEKINIKSIRSQAKVLGTITTVAGAMMMSLVKGPILLEAFGNKSHNHDSGAVTSQHAIAGGVLISIGCISWACFFNLQVSLLCT</sequence>
<dbReference type="SUPFAM" id="SSF103481">
    <property type="entry name" value="Multidrug resistance efflux transporter EmrE"/>
    <property type="match status" value="1"/>
</dbReference>
<dbReference type="GO" id="GO:0016020">
    <property type="term" value="C:membrane"/>
    <property type="evidence" value="ECO:0007669"/>
    <property type="project" value="UniProtKB-SubCell"/>
</dbReference>
<organism evidence="8 9">
    <name type="scientific">Pisum sativum</name>
    <name type="common">Garden pea</name>
    <name type="synonym">Lathyrus oleraceus</name>
    <dbReference type="NCBI Taxonomy" id="3888"/>
    <lineage>
        <taxon>Eukaryota</taxon>
        <taxon>Viridiplantae</taxon>
        <taxon>Streptophyta</taxon>
        <taxon>Embryophyta</taxon>
        <taxon>Tracheophyta</taxon>
        <taxon>Spermatophyta</taxon>
        <taxon>Magnoliopsida</taxon>
        <taxon>eudicotyledons</taxon>
        <taxon>Gunneridae</taxon>
        <taxon>Pentapetalae</taxon>
        <taxon>rosids</taxon>
        <taxon>fabids</taxon>
        <taxon>Fabales</taxon>
        <taxon>Fabaceae</taxon>
        <taxon>Papilionoideae</taxon>
        <taxon>50 kb inversion clade</taxon>
        <taxon>NPAAA clade</taxon>
        <taxon>Hologalegina</taxon>
        <taxon>IRL clade</taxon>
        <taxon>Fabeae</taxon>
        <taxon>Lathyrus</taxon>
    </lineage>
</organism>
<feature type="transmembrane region" description="Helical" evidence="6">
    <location>
        <begin position="105"/>
        <end position="128"/>
    </location>
</feature>
<dbReference type="InterPro" id="IPR037185">
    <property type="entry name" value="EmrE-like"/>
</dbReference>
<comment type="subcellular location">
    <subcellularLocation>
        <location evidence="1 6">Membrane</location>
        <topology evidence="1 6">Multi-pass membrane protein</topology>
    </subcellularLocation>
</comment>
<dbReference type="PANTHER" id="PTHR31218">
    <property type="entry name" value="WAT1-RELATED PROTEIN"/>
    <property type="match status" value="1"/>
</dbReference>
<keyword evidence="3 6" id="KW-0812">Transmembrane</keyword>
<reference evidence="8 9" key="1">
    <citation type="journal article" date="2022" name="Nat. Genet.">
        <title>Improved pea reference genome and pan-genome highlight genomic features and evolutionary characteristics.</title>
        <authorList>
            <person name="Yang T."/>
            <person name="Liu R."/>
            <person name="Luo Y."/>
            <person name="Hu S."/>
            <person name="Wang D."/>
            <person name="Wang C."/>
            <person name="Pandey M.K."/>
            <person name="Ge S."/>
            <person name="Xu Q."/>
            <person name="Li N."/>
            <person name="Li G."/>
            <person name="Huang Y."/>
            <person name="Saxena R.K."/>
            <person name="Ji Y."/>
            <person name="Li M."/>
            <person name="Yan X."/>
            <person name="He Y."/>
            <person name="Liu Y."/>
            <person name="Wang X."/>
            <person name="Xiang C."/>
            <person name="Varshney R.K."/>
            <person name="Ding H."/>
            <person name="Gao S."/>
            <person name="Zong X."/>
        </authorList>
    </citation>
    <scope>NUCLEOTIDE SEQUENCE [LARGE SCALE GENOMIC DNA]</scope>
    <source>
        <strain evidence="8 9">cv. Zhongwan 6</strain>
    </source>
</reference>
<evidence type="ECO:0000313" key="9">
    <source>
        <dbReference type="Proteomes" id="UP001058974"/>
    </source>
</evidence>
<dbReference type="Pfam" id="PF00892">
    <property type="entry name" value="EamA"/>
    <property type="match status" value="1"/>
</dbReference>
<accession>A0A9D4W5L5</accession>
<feature type="transmembrane region" description="Helical" evidence="6">
    <location>
        <begin position="77"/>
        <end position="99"/>
    </location>
</feature>
<gene>
    <name evidence="8" type="ORF">KIW84_061824</name>
</gene>
<feature type="transmembrane region" description="Helical" evidence="6">
    <location>
        <begin position="44"/>
        <end position="65"/>
    </location>
</feature>
<evidence type="ECO:0000313" key="8">
    <source>
        <dbReference type="EMBL" id="KAI5395388.1"/>
    </source>
</evidence>
<evidence type="ECO:0000256" key="5">
    <source>
        <dbReference type="ARBA" id="ARBA00023136"/>
    </source>
</evidence>
<dbReference type="EMBL" id="JAMSHJ010000006">
    <property type="protein sequence ID" value="KAI5395388.1"/>
    <property type="molecule type" value="Genomic_DNA"/>
</dbReference>
<dbReference type="Proteomes" id="UP001058974">
    <property type="component" value="Chromosome 6"/>
</dbReference>
<keyword evidence="4 6" id="KW-1133">Transmembrane helix</keyword>
<evidence type="ECO:0000256" key="4">
    <source>
        <dbReference type="ARBA" id="ARBA00022989"/>
    </source>
</evidence>
<evidence type="ECO:0000256" key="1">
    <source>
        <dbReference type="ARBA" id="ARBA00004141"/>
    </source>
</evidence>
<evidence type="ECO:0000259" key="7">
    <source>
        <dbReference type="Pfam" id="PF00892"/>
    </source>
</evidence>
<evidence type="ECO:0000256" key="6">
    <source>
        <dbReference type="RuleBase" id="RU363077"/>
    </source>
</evidence>
<proteinExistence type="inferred from homology"/>
<evidence type="ECO:0000256" key="2">
    <source>
        <dbReference type="ARBA" id="ARBA00007635"/>
    </source>
</evidence>
<keyword evidence="5 6" id="KW-0472">Membrane</keyword>